<dbReference type="Gene3D" id="2.40.160.60">
    <property type="entry name" value="Outer membrane protein transport protein (OMPP1/FadL/TodX)"/>
    <property type="match status" value="1"/>
</dbReference>
<evidence type="ECO:0000256" key="1">
    <source>
        <dbReference type="SAM" id="MobiDB-lite"/>
    </source>
</evidence>
<protein>
    <recommendedName>
        <fullName evidence="4">PorV/PorQ family protein</fullName>
    </recommendedName>
</protein>
<keyword evidence="3" id="KW-1185">Reference proteome</keyword>
<feature type="compositionally biased region" description="Acidic residues" evidence="1">
    <location>
        <begin position="374"/>
        <end position="393"/>
    </location>
</feature>
<feature type="region of interest" description="Disordered" evidence="1">
    <location>
        <begin position="354"/>
        <end position="393"/>
    </location>
</feature>
<reference evidence="3" key="1">
    <citation type="submission" date="2016-11" db="EMBL/GenBank/DDBJ databases">
        <authorList>
            <person name="Varghese N."/>
            <person name="Submissions S."/>
        </authorList>
    </citation>
    <scope>NUCLEOTIDE SEQUENCE [LARGE SCALE GENOMIC DNA]</scope>
    <source>
        <strain evidence="3">UWOS</strain>
    </source>
</reference>
<evidence type="ECO:0008006" key="4">
    <source>
        <dbReference type="Google" id="ProtNLM"/>
    </source>
</evidence>
<dbReference type="EMBL" id="FRAW01000007">
    <property type="protein sequence ID" value="SHK47686.1"/>
    <property type="molecule type" value="Genomic_DNA"/>
</dbReference>
<sequence>MFDENFILWKMFRKILKTVLLACLFAVLDAWSMDRVVGANASLDIHAGARSAALGGASIALEGDLLELTSNPQQLSNAENSWVAFSHVAYYEDTRYDYGAVQFPLGELGGLGIAFSRFGADDIPWIAEGDPIPEGSDYKTLSIADYVFSLAWGRHFLNGRLNVGVGFHGLYRELDQSGWGFRGDLGASYRILPRFVVSSFLKGWTSSATTWEEGTFEYSSPEWYLGLRFEQPVSYFYGTFGAYWQSAGILHRENRDEDWDGGVRGGRFWEHPLDWLGGGRAGLEFRFDFGLSLRAGLSSLSEWESWTAGAGFALSNWLRVDYAFESHPTLSAVHRVSLEVSPGLFLFPKKKTAKAPVQEEKSMEEKEAISELEPIPEEETPEEDSAGGIYWEE</sequence>
<dbReference type="AlphaFoldDB" id="A0A1M6SSP6"/>
<organism evidence="2 3">
    <name type="scientific">Fibrobacter intestinalis</name>
    <dbReference type="NCBI Taxonomy" id="28122"/>
    <lineage>
        <taxon>Bacteria</taxon>
        <taxon>Pseudomonadati</taxon>
        <taxon>Fibrobacterota</taxon>
        <taxon>Fibrobacteria</taxon>
        <taxon>Fibrobacterales</taxon>
        <taxon>Fibrobacteraceae</taxon>
        <taxon>Fibrobacter</taxon>
    </lineage>
</organism>
<proteinExistence type="predicted"/>
<name>A0A1M6SSP6_9BACT</name>
<dbReference type="Proteomes" id="UP000184275">
    <property type="component" value="Unassembled WGS sequence"/>
</dbReference>
<evidence type="ECO:0000313" key="2">
    <source>
        <dbReference type="EMBL" id="SHK47686.1"/>
    </source>
</evidence>
<gene>
    <name evidence="2" type="ORF">SAMN05720469_10743</name>
</gene>
<accession>A0A1M6SSP6</accession>
<evidence type="ECO:0000313" key="3">
    <source>
        <dbReference type="Proteomes" id="UP000184275"/>
    </source>
</evidence>
<feature type="compositionally biased region" description="Basic and acidic residues" evidence="1">
    <location>
        <begin position="357"/>
        <end position="369"/>
    </location>
</feature>